<dbReference type="InterPro" id="IPR035979">
    <property type="entry name" value="RBD_domain_sf"/>
</dbReference>
<feature type="region of interest" description="Disordered" evidence="2">
    <location>
        <begin position="279"/>
        <end position="347"/>
    </location>
</feature>
<evidence type="ECO:0000259" key="3">
    <source>
        <dbReference type="PROSITE" id="PS50102"/>
    </source>
</evidence>
<feature type="compositionally biased region" description="Basic and acidic residues" evidence="2">
    <location>
        <begin position="214"/>
        <end position="225"/>
    </location>
</feature>
<feature type="compositionally biased region" description="Low complexity" evidence="2">
    <location>
        <begin position="279"/>
        <end position="310"/>
    </location>
</feature>
<evidence type="ECO:0000256" key="2">
    <source>
        <dbReference type="SAM" id="MobiDB-lite"/>
    </source>
</evidence>
<dbReference type="Proteomes" id="UP001210925">
    <property type="component" value="Unassembled WGS sequence"/>
</dbReference>
<dbReference type="AlphaFoldDB" id="A0AAD5Y595"/>
<dbReference type="SUPFAM" id="SSF54928">
    <property type="entry name" value="RNA-binding domain, RBD"/>
    <property type="match status" value="1"/>
</dbReference>
<protein>
    <recommendedName>
        <fullName evidence="3">RRM domain-containing protein</fullName>
    </recommendedName>
</protein>
<evidence type="ECO:0000313" key="4">
    <source>
        <dbReference type="EMBL" id="KAJ3252970.1"/>
    </source>
</evidence>
<name>A0AAD5Y595_9FUNG</name>
<dbReference type="Pfam" id="PF21380">
    <property type="entry name" value="Nrd1-Seb1_dom2"/>
    <property type="match status" value="1"/>
</dbReference>
<proteinExistence type="predicted"/>
<accession>A0AAD5Y595</accession>
<reference evidence="4" key="1">
    <citation type="submission" date="2020-05" db="EMBL/GenBank/DDBJ databases">
        <title>Phylogenomic resolution of chytrid fungi.</title>
        <authorList>
            <person name="Stajich J.E."/>
            <person name="Amses K."/>
            <person name="Simmons R."/>
            <person name="Seto K."/>
            <person name="Myers J."/>
            <person name="Bonds A."/>
            <person name="Quandt C.A."/>
            <person name="Barry K."/>
            <person name="Liu P."/>
            <person name="Grigoriev I."/>
            <person name="Longcore J.E."/>
            <person name="James T.Y."/>
        </authorList>
    </citation>
    <scope>NUCLEOTIDE SEQUENCE</scope>
    <source>
        <strain evidence="4">PLAUS21</strain>
    </source>
</reference>
<organism evidence="4 5">
    <name type="scientific">Boothiomyces macroporosus</name>
    <dbReference type="NCBI Taxonomy" id="261099"/>
    <lineage>
        <taxon>Eukaryota</taxon>
        <taxon>Fungi</taxon>
        <taxon>Fungi incertae sedis</taxon>
        <taxon>Chytridiomycota</taxon>
        <taxon>Chytridiomycota incertae sedis</taxon>
        <taxon>Chytridiomycetes</taxon>
        <taxon>Rhizophydiales</taxon>
        <taxon>Terramycetaceae</taxon>
        <taxon>Boothiomyces</taxon>
    </lineage>
</organism>
<dbReference type="SMART" id="SM00360">
    <property type="entry name" value="RRM"/>
    <property type="match status" value="1"/>
</dbReference>
<dbReference type="Pfam" id="PF00076">
    <property type="entry name" value="RRM_1"/>
    <property type="match status" value="1"/>
</dbReference>
<feature type="compositionally biased region" description="Basic and acidic residues" evidence="2">
    <location>
        <begin position="505"/>
        <end position="526"/>
    </location>
</feature>
<dbReference type="InterPro" id="IPR048892">
    <property type="entry name" value="Nrd1_Seb1_dom2"/>
</dbReference>
<dbReference type="InterPro" id="IPR012677">
    <property type="entry name" value="Nucleotide-bd_a/b_plait_sf"/>
</dbReference>
<comment type="caution">
    <text evidence="4">The sequence shown here is derived from an EMBL/GenBank/DDBJ whole genome shotgun (WGS) entry which is preliminary data.</text>
</comment>
<dbReference type="EMBL" id="JADGKB010000124">
    <property type="protein sequence ID" value="KAJ3252970.1"/>
    <property type="molecule type" value="Genomic_DNA"/>
</dbReference>
<evidence type="ECO:0000313" key="5">
    <source>
        <dbReference type="Proteomes" id="UP001210925"/>
    </source>
</evidence>
<sequence length="526" mass="59958">PKPVEKIKESVSAPLLQQQPLAGSPLSTAGIGLFGKSEEVGLGGQSLLSLSGLSSLLSSVKPNSLGLGNMSNETIGLSNLIGMLGGKEPPKLIDPRKESDNRPERQDSRDRPYDKERYEKDRYGKQDGYERNQDPRRNDRQSYNDRNDRQGYNDRNDRQGYNDRNDRQGYNDRNQDPRQYDRNQDPRQRNDRNQDPRQGYNDRNQDPRQGYNDRNQDPRQYHDSKQNPPNPQFIPQSYGQVPTQDINQYQQLMQAQFQQPFGFNQLPPNIQLQNQLLGQPQNQSPSYTQSPTYPSNSSQFQNQFQQNSNNDRYKSQSRSNSAELKPKKQDSLQLGPGPDCVPSHPDPSVPQDCIKYLSRTLYISEVPQSVSQTQLQQILERVGRVETIRVNSNKKNAFVKIATRKEAEMIRSQLQSYHVDGHNLKIGWGCGYGPREHFNYTEGFTIFPISKIPINDQAYIAASPRGGGPIIGGTVCEEPNVPMENVLNARGNASAPREGLPLPPRLEKQYKRQNSDHQDEPRKRRN</sequence>
<feature type="region of interest" description="Disordered" evidence="2">
    <location>
        <begin position="1"/>
        <end position="22"/>
    </location>
</feature>
<evidence type="ECO:0000256" key="1">
    <source>
        <dbReference type="PROSITE-ProRule" id="PRU00176"/>
    </source>
</evidence>
<dbReference type="PROSITE" id="PS50102">
    <property type="entry name" value="RRM"/>
    <property type="match status" value="1"/>
</dbReference>
<feature type="domain" description="RRM" evidence="3">
    <location>
        <begin position="359"/>
        <end position="431"/>
    </location>
</feature>
<keyword evidence="5" id="KW-1185">Reference proteome</keyword>
<feature type="compositionally biased region" description="Basic and acidic residues" evidence="2">
    <location>
        <begin position="88"/>
        <end position="195"/>
    </location>
</feature>
<feature type="non-terminal residue" evidence="4">
    <location>
        <position position="526"/>
    </location>
</feature>
<keyword evidence="1" id="KW-0694">RNA-binding</keyword>
<feature type="region of interest" description="Disordered" evidence="2">
    <location>
        <begin position="81"/>
        <end position="239"/>
    </location>
</feature>
<dbReference type="InterPro" id="IPR000504">
    <property type="entry name" value="RRM_dom"/>
</dbReference>
<dbReference type="GO" id="GO:0003723">
    <property type="term" value="F:RNA binding"/>
    <property type="evidence" value="ECO:0007669"/>
    <property type="project" value="UniProtKB-UniRule"/>
</dbReference>
<gene>
    <name evidence="4" type="ORF">HK103_001069</name>
</gene>
<dbReference type="Gene3D" id="3.30.70.330">
    <property type="match status" value="1"/>
</dbReference>
<feature type="region of interest" description="Disordered" evidence="2">
    <location>
        <begin position="490"/>
        <end position="526"/>
    </location>
</feature>